<comment type="caution">
    <text evidence="1">The sequence shown here is derived from an EMBL/GenBank/DDBJ whole genome shotgun (WGS) entry which is preliminary data.</text>
</comment>
<evidence type="ECO:0008006" key="3">
    <source>
        <dbReference type="Google" id="ProtNLM"/>
    </source>
</evidence>
<dbReference type="EMBL" id="BSKO01000001">
    <property type="protein sequence ID" value="GLO66777.1"/>
    <property type="molecule type" value="Genomic_DNA"/>
</dbReference>
<dbReference type="RefSeq" id="WP_017797228.1">
    <property type="nucleotide sequence ID" value="NZ_BSKO01000001.1"/>
</dbReference>
<dbReference type="SUPFAM" id="SSF111126">
    <property type="entry name" value="Ligand-binding domain in the NO signalling and Golgi transport"/>
    <property type="match status" value="1"/>
</dbReference>
<dbReference type="Pfam" id="PF10702">
    <property type="entry name" value="DUF2507"/>
    <property type="match status" value="1"/>
</dbReference>
<sequence length="146" mass="16877">MSKKYQTFDVPQLDNLHTPGAGYDILRYIGLPELFGEEKDILLYFLGKNIARKFNINTLEDIILFFEKSGWGTLELIKSKRKERVFQLLSDSIVLRLSSEIDTEFRLEAGFLAEAIQQIEGTECECVESINKRIKQVEFAVHLTEE</sequence>
<reference evidence="1 2" key="1">
    <citation type="submission" date="2023-02" db="EMBL/GenBank/DDBJ databases">
        <title>Oceanobacillus kimchii IFOP_LL358 isolated form Alexandrium catenella lab strain.</title>
        <authorList>
            <person name="Gajardo G."/>
            <person name="Ueki S."/>
            <person name="Maruyama F."/>
        </authorList>
    </citation>
    <scope>NUCLEOTIDE SEQUENCE [LARGE SCALE GENOMIC DNA]</scope>
    <source>
        <strain evidence="1 2">IFOP_LL358</strain>
    </source>
</reference>
<name>A0ABQ5TQ70_9BACI</name>
<dbReference type="Proteomes" id="UP001275436">
    <property type="component" value="Unassembled WGS sequence"/>
</dbReference>
<organism evidence="1 2">
    <name type="scientific">Oceanobacillus kimchii</name>
    <dbReference type="NCBI Taxonomy" id="746691"/>
    <lineage>
        <taxon>Bacteria</taxon>
        <taxon>Bacillati</taxon>
        <taxon>Bacillota</taxon>
        <taxon>Bacilli</taxon>
        <taxon>Bacillales</taxon>
        <taxon>Bacillaceae</taxon>
        <taxon>Oceanobacillus</taxon>
    </lineage>
</organism>
<evidence type="ECO:0000313" key="2">
    <source>
        <dbReference type="Proteomes" id="UP001275436"/>
    </source>
</evidence>
<evidence type="ECO:0000313" key="1">
    <source>
        <dbReference type="EMBL" id="GLO66777.1"/>
    </source>
</evidence>
<proteinExistence type="predicted"/>
<keyword evidence="2" id="KW-1185">Reference proteome</keyword>
<dbReference type="InterPro" id="IPR024096">
    <property type="entry name" value="NO_sig/Golgi_transp_ligand-bd"/>
</dbReference>
<protein>
    <recommendedName>
        <fullName evidence="3">DUF2507 domain-containing protein</fullName>
    </recommendedName>
</protein>
<dbReference type="Gene3D" id="3.30.1380.20">
    <property type="entry name" value="Trafficking protein particle complex subunit 3"/>
    <property type="match status" value="1"/>
</dbReference>
<gene>
    <name evidence="1" type="ORF">MACH08_25610</name>
</gene>
<dbReference type="InterPro" id="IPR019642">
    <property type="entry name" value="DUF2507"/>
</dbReference>
<accession>A0ABQ5TQ70</accession>